<dbReference type="RefSeq" id="WP_280733566.1">
    <property type="nucleotide sequence ID" value="NZ_CP120368.1"/>
</dbReference>
<dbReference type="EMBL" id="CP120371">
    <property type="protein sequence ID" value="WEX82821.1"/>
    <property type="molecule type" value="Genomic_DNA"/>
</dbReference>
<evidence type="ECO:0000313" key="1">
    <source>
        <dbReference type="EMBL" id="WEX82821.1"/>
    </source>
</evidence>
<protein>
    <submittedName>
        <fullName evidence="1">Uncharacterized protein</fullName>
    </submittedName>
</protein>
<proteinExistence type="predicted"/>
<keyword evidence="2" id="KW-1185">Reference proteome</keyword>
<organism evidence="1 2">
    <name type="scientific">Sinorhizobium numidicum</name>
    <dbReference type="NCBI Taxonomy" id="680248"/>
    <lineage>
        <taxon>Bacteria</taxon>
        <taxon>Pseudomonadati</taxon>
        <taxon>Pseudomonadota</taxon>
        <taxon>Alphaproteobacteria</taxon>
        <taxon>Hyphomicrobiales</taxon>
        <taxon>Rhizobiaceae</taxon>
        <taxon>Sinorhizobium/Ensifer group</taxon>
        <taxon>Sinorhizobium</taxon>
    </lineage>
</organism>
<name>A0ABY8CW07_9HYPH</name>
<accession>A0ABY8CW07</accession>
<sequence length="69" mass="7990">MRSLSGLRDYPILMPDDIELLQSVFDRELRVRNLKCNSEEAELLAMRLIELYQAGVKQPEALRNRIDGS</sequence>
<dbReference type="Proteomes" id="UP001235547">
    <property type="component" value="Chromosome 1"/>
</dbReference>
<reference evidence="1 2" key="1">
    <citation type="submission" date="2023-03" db="EMBL/GenBank/DDBJ databases">
        <authorList>
            <person name="Kaur S."/>
            <person name="Espinosa-Saiz D."/>
            <person name="Velazquez E."/>
            <person name="Menendez E."/>
            <person name="diCenzo G.C."/>
        </authorList>
    </citation>
    <scope>NUCLEOTIDE SEQUENCE [LARGE SCALE GENOMIC DNA]</scope>
    <source>
        <strain evidence="1 2">LMG 27395</strain>
    </source>
</reference>
<evidence type="ECO:0000313" key="2">
    <source>
        <dbReference type="Proteomes" id="UP001235547"/>
    </source>
</evidence>
<gene>
    <name evidence="1" type="ORF">PYH38_005152</name>
</gene>